<dbReference type="AlphaFoldDB" id="A0A7W3VVH9"/>
<name>A0A7W3VVH9_9PSEU</name>
<reference evidence="2 3" key="1">
    <citation type="submission" date="2020-08" db="EMBL/GenBank/DDBJ databases">
        <title>Amycolatopsis sp. nov. DR6-1 isolated from Dendrobium heterocarpum.</title>
        <authorList>
            <person name="Tedsree N."/>
            <person name="Kuncharoen N."/>
            <person name="Likhitwitayawuid K."/>
            <person name="Tanasupawat S."/>
        </authorList>
    </citation>
    <scope>NUCLEOTIDE SEQUENCE [LARGE SCALE GENOMIC DNA]</scope>
    <source>
        <strain evidence="2 3">DR6-1</strain>
    </source>
</reference>
<evidence type="ECO:0000313" key="2">
    <source>
        <dbReference type="EMBL" id="MBB1153999.1"/>
    </source>
</evidence>
<evidence type="ECO:0000256" key="1">
    <source>
        <dbReference type="SAM" id="MobiDB-lite"/>
    </source>
</evidence>
<protein>
    <submittedName>
        <fullName evidence="2">Uncharacterized protein</fullName>
    </submittedName>
</protein>
<evidence type="ECO:0000313" key="3">
    <source>
        <dbReference type="Proteomes" id="UP000526734"/>
    </source>
</evidence>
<feature type="compositionally biased region" description="Low complexity" evidence="1">
    <location>
        <begin position="45"/>
        <end position="69"/>
    </location>
</feature>
<dbReference type="Proteomes" id="UP000526734">
    <property type="component" value="Unassembled WGS sequence"/>
</dbReference>
<organism evidence="2 3">
    <name type="scientific">Amycolatopsis dendrobii</name>
    <dbReference type="NCBI Taxonomy" id="2760662"/>
    <lineage>
        <taxon>Bacteria</taxon>
        <taxon>Bacillati</taxon>
        <taxon>Actinomycetota</taxon>
        <taxon>Actinomycetes</taxon>
        <taxon>Pseudonocardiales</taxon>
        <taxon>Pseudonocardiaceae</taxon>
        <taxon>Amycolatopsis</taxon>
    </lineage>
</organism>
<dbReference type="EMBL" id="JACGZW010000004">
    <property type="protein sequence ID" value="MBB1153999.1"/>
    <property type="molecule type" value="Genomic_DNA"/>
</dbReference>
<sequence length="81" mass="8086">MAAVFVRARCDETGAVAALPKPALEAGMCPGWAEADGPVPDKPKPAAFAPPTGADESTTDTADSSAGTEQSADAPSAKKKE</sequence>
<comment type="caution">
    <text evidence="2">The sequence shown here is derived from an EMBL/GenBank/DDBJ whole genome shotgun (WGS) entry which is preliminary data.</text>
</comment>
<gene>
    <name evidence="2" type="ORF">H4281_12725</name>
</gene>
<keyword evidence="3" id="KW-1185">Reference proteome</keyword>
<proteinExistence type="predicted"/>
<dbReference type="RefSeq" id="WP_182891089.1">
    <property type="nucleotide sequence ID" value="NZ_JACGZW010000004.1"/>
</dbReference>
<accession>A0A7W3VVH9</accession>
<feature type="region of interest" description="Disordered" evidence="1">
    <location>
        <begin position="30"/>
        <end position="81"/>
    </location>
</feature>